<gene>
    <name evidence="2" type="ORF">E0493_18955</name>
</gene>
<organism evidence="2 3">
    <name type="scientific">Teichococcus coralli</name>
    <dbReference type="NCBI Taxonomy" id="2545983"/>
    <lineage>
        <taxon>Bacteria</taxon>
        <taxon>Pseudomonadati</taxon>
        <taxon>Pseudomonadota</taxon>
        <taxon>Alphaproteobacteria</taxon>
        <taxon>Acetobacterales</taxon>
        <taxon>Roseomonadaceae</taxon>
        <taxon>Roseomonas</taxon>
    </lineage>
</organism>
<accession>A0A845BE87</accession>
<comment type="caution">
    <text evidence="2">The sequence shown here is derived from an EMBL/GenBank/DDBJ whole genome shotgun (WGS) entry which is preliminary data.</text>
</comment>
<evidence type="ECO:0000313" key="3">
    <source>
        <dbReference type="Proteomes" id="UP000460715"/>
    </source>
</evidence>
<evidence type="ECO:0008006" key="4">
    <source>
        <dbReference type="Google" id="ProtNLM"/>
    </source>
</evidence>
<keyword evidence="1" id="KW-0472">Membrane</keyword>
<keyword evidence="1" id="KW-1133">Transmembrane helix</keyword>
<evidence type="ECO:0000256" key="1">
    <source>
        <dbReference type="SAM" id="Phobius"/>
    </source>
</evidence>
<dbReference type="Proteomes" id="UP000460715">
    <property type="component" value="Unassembled WGS sequence"/>
</dbReference>
<evidence type="ECO:0000313" key="2">
    <source>
        <dbReference type="EMBL" id="MXP65431.1"/>
    </source>
</evidence>
<keyword evidence="3" id="KW-1185">Reference proteome</keyword>
<feature type="transmembrane region" description="Helical" evidence="1">
    <location>
        <begin position="12"/>
        <end position="43"/>
    </location>
</feature>
<dbReference type="AlphaFoldDB" id="A0A845BE87"/>
<keyword evidence="1" id="KW-0812">Transmembrane</keyword>
<dbReference type="EMBL" id="SNVJ01000021">
    <property type="protein sequence ID" value="MXP65431.1"/>
    <property type="molecule type" value="Genomic_DNA"/>
</dbReference>
<proteinExistence type="predicted"/>
<dbReference type="InterPro" id="IPR019099">
    <property type="entry name" value="Uncharacterised_PGPGW_TM"/>
</dbReference>
<sequence length="93" mass="10941">MQLQRSSWKRKMAGWSLLAVGVAGLVLPLLNGTIFLLLGLFVLRDQHGWSRRCLDWCDRRWPGQMGRLEKLEARAADRYHHGFRWLRRKLGRA</sequence>
<reference evidence="2 3" key="1">
    <citation type="submission" date="2019-03" db="EMBL/GenBank/DDBJ databases">
        <title>Roseomonas sp. a novel Roseomonas species isolated from Sea whip Gorgonian.</title>
        <authorList>
            <person name="Li F."/>
            <person name="Pan X."/>
            <person name="Huang S."/>
            <person name="Li Z."/>
            <person name="Meng B."/>
        </authorList>
    </citation>
    <scope>NUCLEOTIDE SEQUENCE [LARGE SCALE GENOMIC DNA]</scope>
    <source>
        <strain evidence="2 3">M0104</strain>
    </source>
</reference>
<name>A0A845BE87_9PROT</name>
<protein>
    <recommendedName>
        <fullName evidence="4">DUF454 family protein</fullName>
    </recommendedName>
</protein>
<dbReference type="Pfam" id="PF09656">
    <property type="entry name" value="PGPGW"/>
    <property type="match status" value="1"/>
</dbReference>